<organism evidence="3">
    <name type="scientific">Fervidobacterium pennivorans</name>
    <dbReference type="NCBI Taxonomy" id="93466"/>
    <lineage>
        <taxon>Bacteria</taxon>
        <taxon>Thermotogati</taxon>
        <taxon>Thermotogota</taxon>
        <taxon>Thermotogae</taxon>
        <taxon>Thermotogales</taxon>
        <taxon>Fervidobacteriaceae</taxon>
        <taxon>Fervidobacterium</taxon>
    </lineage>
</organism>
<dbReference type="SUPFAM" id="SSF51161">
    <property type="entry name" value="Trimeric LpxA-like enzymes"/>
    <property type="match status" value="1"/>
</dbReference>
<dbReference type="InterPro" id="IPR018357">
    <property type="entry name" value="Hexapep_transf_CS"/>
</dbReference>
<protein>
    <submittedName>
        <fullName evidence="3">Acyltransferase</fullName>
    </submittedName>
</protein>
<dbReference type="PANTHER" id="PTHR23416:SF78">
    <property type="entry name" value="LIPOPOLYSACCHARIDE BIOSYNTHESIS O-ACETYL TRANSFERASE WBBJ-RELATED"/>
    <property type="match status" value="1"/>
</dbReference>
<evidence type="ECO:0000313" key="3">
    <source>
        <dbReference type="EMBL" id="HGU42494.1"/>
    </source>
</evidence>
<gene>
    <name evidence="3" type="ORF">ENT72_06240</name>
</gene>
<dbReference type="PANTHER" id="PTHR23416">
    <property type="entry name" value="SIALIC ACID SYNTHASE-RELATED"/>
    <property type="match status" value="1"/>
</dbReference>
<keyword evidence="1 3" id="KW-0808">Transferase</keyword>
<dbReference type="CDD" id="cd04647">
    <property type="entry name" value="LbH_MAT_like"/>
    <property type="match status" value="1"/>
</dbReference>
<proteinExistence type="predicted"/>
<evidence type="ECO:0000256" key="1">
    <source>
        <dbReference type="ARBA" id="ARBA00022679"/>
    </source>
</evidence>
<evidence type="ECO:0000256" key="2">
    <source>
        <dbReference type="ARBA" id="ARBA00022737"/>
    </source>
</evidence>
<dbReference type="AlphaFoldDB" id="A0A7C4RYW0"/>
<dbReference type="EMBL" id="DSZT01000197">
    <property type="protein sequence ID" value="HGU42494.1"/>
    <property type="molecule type" value="Genomic_DNA"/>
</dbReference>
<dbReference type="Pfam" id="PF00132">
    <property type="entry name" value="Hexapep"/>
    <property type="match status" value="1"/>
</dbReference>
<dbReference type="GO" id="GO:0016746">
    <property type="term" value="F:acyltransferase activity"/>
    <property type="evidence" value="ECO:0007669"/>
    <property type="project" value="UniProtKB-KW"/>
</dbReference>
<reference evidence="3" key="1">
    <citation type="journal article" date="2020" name="mSystems">
        <title>Genome- and Community-Level Interaction Insights into Carbon Utilization and Element Cycling Functions of Hydrothermarchaeota in Hydrothermal Sediment.</title>
        <authorList>
            <person name="Zhou Z."/>
            <person name="Liu Y."/>
            <person name="Xu W."/>
            <person name="Pan J."/>
            <person name="Luo Z.H."/>
            <person name="Li M."/>
        </authorList>
    </citation>
    <scope>NUCLEOTIDE SEQUENCE [LARGE SCALE GENOMIC DNA]</scope>
    <source>
        <strain evidence="3">SpSt-604</strain>
    </source>
</reference>
<dbReference type="InterPro" id="IPR001451">
    <property type="entry name" value="Hexapep"/>
</dbReference>
<comment type="caution">
    <text evidence="3">The sequence shown here is derived from an EMBL/GenBank/DDBJ whole genome shotgun (WGS) entry which is preliminary data.</text>
</comment>
<dbReference type="InterPro" id="IPR011004">
    <property type="entry name" value="Trimer_LpxA-like_sf"/>
</dbReference>
<name>A0A7C4RYW0_FERPE</name>
<keyword evidence="2" id="KW-0677">Repeat</keyword>
<dbReference type="PROSITE" id="PS00101">
    <property type="entry name" value="HEXAPEP_TRANSFERASES"/>
    <property type="match status" value="1"/>
</dbReference>
<keyword evidence="3" id="KW-0012">Acyltransferase</keyword>
<dbReference type="InterPro" id="IPR051159">
    <property type="entry name" value="Hexapeptide_acetyltransf"/>
</dbReference>
<sequence>MEKVWFTIEDDVILAGYIYILTHSNILYGIKEGEDGPVIIKRGARVGINVTILPGVIIGENAVIGAGSVVTKDIPDNCIAAGVPARVIGRHNFKANDIHHWLYGSKSVKVKG</sequence>
<accession>A0A7C4RYW0</accession>
<dbReference type="Gene3D" id="2.160.10.10">
    <property type="entry name" value="Hexapeptide repeat proteins"/>
    <property type="match status" value="1"/>
</dbReference>